<reference evidence="2" key="2">
    <citation type="journal article" date="2016" name="Genome Announc.">
        <title>Draft Genome Sequences of Two Novel Amoeba-Resistant Intranuclear Bacteria, 'Candidatus Berkiella cookevillensis' and 'Candidatus Berkiella aquae'.</title>
        <authorList>
            <person name="Mehari Y.T."/>
            <person name="Arivett B.A."/>
            <person name="Farone A.L."/>
            <person name="Gunderson J.H."/>
            <person name="Farone M.B."/>
        </authorList>
    </citation>
    <scope>NUCLEOTIDE SEQUENCE</scope>
    <source>
        <strain evidence="2">HT99</strain>
    </source>
</reference>
<dbReference type="RefSeq" id="WP_075067149.1">
    <property type="nucleotide sequence ID" value="NZ_LKAJ02000001.1"/>
</dbReference>
<dbReference type="AlphaFoldDB" id="A0A0Q9YWF6"/>
<keyword evidence="3" id="KW-1185">Reference proteome</keyword>
<proteinExistence type="predicted"/>
<accession>A0A0Q9YWF6</accession>
<sequence length="390" mass="43237">MPAIDDFLILPVSELDELLTKSPDTMHIKSIMNSITSIDEIGLLPGASEAKTISGILSLSESAHFAPLSEQTALQDLDLKANGSPLTYHLTQNQQQLTATYGPDGDVIFNAELKPDGFYTFTLNHPIVRTDAPNLAITQEWHNETIAENVYKISQLLETEPNKPYQFTLHYIPSMGLLNQLQIYWDHQLLQTINTSQNEARGYTFSVEGNPGSHTLLEIVGTGSHHVSEFIQDVSVTSMAQFKLPIDFAVVTESNEHAAFTVNVTTTPAIELDNQKHFDIFYEQSVYQTIIVNDTNSNDNPLATINLDTLFKQLAIEQENRLIEVVQRVEDGLATNVYEIKISDKAQPMEPITIADVQLSFPGGNGGMEVFSRHIAIDEGSTPLTILEPI</sequence>
<name>A0A0Q9YWF6_9GAMM</name>
<reference evidence="1" key="1">
    <citation type="submission" date="2015-09" db="EMBL/GenBank/DDBJ databases">
        <title>Draft Genome Sequences of Two Novel Amoeba-resistant Intranuclear Bacteria, Candidatus Berkiella cookevillensis and Candidatus Berkiella aquae.</title>
        <authorList>
            <person name="Mehari Y.T."/>
            <person name="Arivett B.A."/>
            <person name="Farone A.L."/>
            <person name="Gunderson J.H."/>
            <person name="Farone M.B."/>
        </authorList>
    </citation>
    <scope>NUCLEOTIDE SEQUENCE [LARGE SCALE GENOMIC DNA]</scope>
    <source>
        <strain evidence="1">HT99</strain>
    </source>
</reference>
<dbReference type="EMBL" id="LKAJ02000001">
    <property type="protein sequence ID" value="MCS5711748.1"/>
    <property type="molecule type" value="Genomic_DNA"/>
</dbReference>
<gene>
    <name evidence="2" type="ORF">HT99x_009930</name>
    <name evidence="1" type="ORF">HT99x_02543</name>
</gene>
<evidence type="ECO:0000313" key="1">
    <source>
        <dbReference type="EMBL" id="KRG20440.1"/>
    </source>
</evidence>
<reference evidence="2" key="3">
    <citation type="submission" date="2021-06" db="EMBL/GenBank/DDBJ databases">
        <title>Genomic Description and Analysis of Intracellular Bacteria, Candidatus Berkiella cookevillensis and Candidatus Berkiella aquae.</title>
        <authorList>
            <person name="Kidane D.T."/>
            <person name="Mehari Y.T."/>
            <person name="Rice F.C."/>
            <person name="Arivett B.A."/>
            <person name="Farone A.L."/>
            <person name="Berk S.G."/>
            <person name="Farone M.B."/>
        </authorList>
    </citation>
    <scope>NUCLEOTIDE SEQUENCE</scope>
    <source>
        <strain evidence="2">HT99</strain>
    </source>
</reference>
<dbReference type="Proteomes" id="UP000051497">
    <property type="component" value="Unassembled WGS sequence"/>
</dbReference>
<protein>
    <submittedName>
        <fullName evidence="1">Uncharacterized protein</fullName>
    </submittedName>
</protein>
<comment type="caution">
    <text evidence="1">The sequence shown here is derived from an EMBL/GenBank/DDBJ whole genome shotgun (WGS) entry which is preliminary data.</text>
</comment>
<dbReference type="EMBL" id="LKAJ01000012">
    <property type="protein sequence ID" value="KRG20440.1"/>
    <property type="molecule type" value="Genomic_DNA"/>
</dbReference>
<evidence type="ECO:0000313" key="3">
    <source>
        <dbReference type="Proteomes" id="UP000051497"/>
    </source>
</evidence>
<organism evidence="1">
    <name type="scientific">Candidatus Berkiella aquae</name>
    <dbReference type="NCBI Taxonomy" id="295108"/>
    <lineage>
        <taxon>Bacteria</taxon>
        <taxon>Pseudomonadati</taxon>
        <taxon>Pseudomonadota</taxon>
        <taxon>Gammaproteobacteria</taxon>
        <taxon>Candidatus Berkiellales</taxon>
        <taxon>Candidatus Berkiellaceae</taxon>
        <taxon>Candidatus Berkiella</taxon>
    </lineage>
</organism>
<dbReference type="OrthoDB" id="5649378at2"/>
<evidence type="ECO:0000313" key="2">
    <source>
        <dbReference type="EMBL" id="MCS5711748.1"/>
    </source>
</evidence>
<dbReference type="STRING" id="295108.HT99x_02543"/>